<keyword evidence="1" id="KW-0732">Signal</keyword>
<evidence type="ECO:0000259" key="3">
    <source>
        <dbReference type="Pfam" id="PF16656"/>
    </source>
</evidence>
<dbReference type="SUPFAM" id="SSF56300">
    <property type="entry name" value="Metallo-dependent phosphatases"/>
    <property type="match status" value="1"/>
</dbReference>
<dbReference type="InterPro" id="IPR008963">
    <property type="entry name" value="Purple_acid_Pase-like_N"/>
</dbReference>
<dbReference type="Pfam" id="PF16656">
    <property type="entry name" value="Pur_ac_phosph_N"/>
    <property type="match status" value="1"/>
</dbReference>
<comment type="caution">
    <text evidence="4">The sequence shown here is derived from an EMBL/GenBank/DDBJ whole genome shotgun (WGS) entry which is preliminary data.</text>
</comment>
<evidence type="ECO:0000313" key="5">
    <source>
        <dbReference type="Proteomes" id="UP001143543"/>
    </source>
</evidence>
<dbReference type="InterPro" id="IPR029052">
    <property type="entry name" value="Metallo-depent_PP-like"/>
</dbReference>
<evidence type="ECO:0000259" key="2">
    <source>
        <dbReference type="Pfam" id="PF00149"/>
    </source>
</evidence>
<dbReference type="EMBL" id="BRVO01000003">
    <property type="protein sequence ID" value="GLB50296.1"/>
    <property type="molecule type" value="Genomic_DNA"/>
</dbReference>
<dbReference type="Proteomes" id="UP001143543">
    <property type="component" value="Unassembled WGS sequence"/>
</dbReference>
<proteinExistence type="predicted"/>
<protein>
    <submittedName>
        <fullName evidence="4">Phosphoesterase</fullName>
    </submittedName>
</protein>
<dbReference type="PANTHER" id="PTHR22953">
    <property type="entry name" value="ACID PHOSPHATASE RELATED"/>
    <property type="match status" value="1"/>
</dbReference>
<organism evidence="4 5">
    <name type="scientific">Neptunitalea lumnitzerae</name>
    <dbReference type="NCBI Taxonomy" id="2965509"/>
    <lineage>
        <taxon>Bacteria</taxon>
        <taxon>Pseudomonadati</taxon>
        <taxon>Bacteroidota</taxon>
        <taxon>Flavobacteriia</taxon>
        <taxon>Flavobacteriales</taxon>
        <taxon>Flavobacteriaceae</taxon>
        <taxon>Neptunitalea</taxon>
    </lineage>
</organism>
<reference evidence="4" key="1">
    <citation type="submission" date="2022-07" db="EMBL/GenBank/DDBJ databases">
        <title>Taxonomy of Novel Oxalotrophic and Methylotrophic Bacteria.</title>
        <authorList>
            <person name="Sahin N."/>
            <person name="Tani A."/>
        </authorList>
    </citation>
    <scope>NUCLEOTIDE SEQUENCE</scope>
    <source>
        <strain evidence="4">Y10</strain>
    </source>
</reference>
<dbReference type="Gene3D" id="2.60.40.380">
    <property type="entry name" value="Purple acid phosphatase-like, N-terminal"/>
    <property type="match status" value="1"/>
</dbReference>
<keyword evidence="5" id="KW-1185">Reference proteome</keyword>
<gene>
    <name evidence="4" type="ORF">Y10_26640</name>
</gene>
<dbReference type="InterPro" id="IPR015914">
    <property type="entry name" value="PAPs_N"/>
</dbReference>
<name>A0ABQ5MLL3_9FLAO</name>
<evidence type="ECO:0000313" key="4">
    <source>
        <dbReference type="EMBL" id="GLB50296.1"/>
    </source>
</evidence>
<dbReference type="InterPro" id="IPR004843">
    <property type="entry name" value="Calcineurin-like_PHP"/>
</dbReference>
<accession>A0ABQ5MLL3</accession>
<dbReference type="SUPFAM" id="SSF49363">
    <property type="entry name" value="Purple acid phosphatase, N-terminal domain"/>
    <property type="match status" value="1"/>
</dbReference>
<evidence type="ECO:0000256" key="1">
    <source>
        <dbReference type="ARBA" id="ARBA00022729"/>
    </source>
</evidence>
<feature type="domain" description="Purple acid phosphatase N-terminal" evidence="3">
    <location>
        <begin position="19"/>
        <end position="117"/>
    </location>
</feature>
<dbReference type="InterPro" id="IPR039331">
    <property type="entry name" value="PAPs-like"/>
</dbReference>
<dbReference type="PANTHER" id="PTHR22953:SF153">
    <property type="entry name" value="PURPLE ACID PHOSPHATASE"/>
    <property type="match status" value="1"/>
</dbReference>
<dbReference type="Gene3D" id="3.60.21.10">
    <property type="match status" value="1"/>
</dbReference>
<sequence length="432" mass="49529">MLLLVTLSIQKGYGQSDVPEHVVLTWHDNPSTTQSVTWRTTKEVSNAIAEVALATDVPYDTAGEKVFTALVQKVTTLEGITYYYYTAHLSNLLPNTMYRYRVGANNAAWSAWNHFQTASSKPEPFSFIYLGDIQNDIKSWGTRSFWAAFKKAPYAKFMLFAGDCVNRGHNNEQWDDWFGALGHIAENQTLVPVTGNHEYDPVSKTNKEDKLSLFWQPQFELPTNGPKGLEESVYYIDYPGMRLIVLNSFVALRSEENMKEQAAWLENALQTNTQKWTVVTFHHAMFSSRDGRYGDYPQMRASWLPILEKYKVDLVLMGHDHIYGRSFHQQKNIEVPKGHTGPVYVVSVAGPKMYGINTEKRWMDRAAVNTQLYQVIDIDGDTLKFNAYTVTNKLYDAFELHKESNQFNSIKEIISSEKVEENTFPDGRYTRK</sequence>
<dbReference type="Pfam" id="PF00149">
    <property type="entry name" value="Metallophos"/>
    <property type="match status" value="1"/>
</dbReference>
<feature type="domain" description="Calcineurin-like phosphoesterase" evidence="2">
    <location>
        <begin position="127"/>
        <end position="323"/>
    </location>
</feature>